<feature type="domain" description="SnoaL-like" evidence="1">
    <location>
        <begin position="15"/>
        <end position="107"/>
    </location>
</feature>
<protein>
    <submittedName>
        <fullName evidence="2">Nuclear transport factor 2 family protein</fullName>
    </submittedName>
</protein>
<dbReference type="Pfam" id="PF12680">
    <property type="entry name" value="SnoaL_2"/>
    <property type="match status" value="1"/>
</dbReference>
<proteinExistence type="predicted"/>
<evidence type="ECO:0000313" key="3">
    <source>
        <dbReference type="Proteomes" id="UP000302218"/>
    </source>
</evidence>
<dbReference type="InterPro" id="IPR032710">
    <property type="entry name" value="NTF2-like_dom_sf"/>
</dbReference>
<dbReference type="Gene3D" id="3.10.450.50">
    <property type="match status" value="1"/>
</dbReference>
<evidence type="ECO:0000259" key="1">
    <source>
        <dbReference type="Pfam" id="PF12680"/>
    </source>
</evidence>
<evidence type="ECO:0000313" key="2">
    <source>
        <dbReference type="EMBL" id="QCS44714.1"/>
    </source>
</evidence>
<organism evidence="2 3">
    <name type="scientific">Natrinema versiforme</name>
    <dbReference type="NCBI Taxonomy" id="88724"/>
    <lineage>
        <taxon>Archaea</taxon>
        <taxon>Methanobacteriati</taxon>
        <taxon>Methanobacteriota</taxon>
        <taxon>Stenosarchaea group</taxon>
        <taxon>Halobacteria</taxon>
        <taxon>Halobacteriales</taxon>
        <taxon>Natrialbaceae</taxon>
        <taxon>Natrinema</taxon>
    </lineage>
</organism>
<gene>
    <name evidence="2" type="ORF">FEJ81_20720</name>
</gene>
<dbReference type="KEGG" id="nvr:FEJ81_20720"/>
<dbReference type="EMBL" id="CP040331">
    <property type="protein sequence ID" value="QCS44714.1"/>
    <property type="molecule type" value="Genomic_DNA"/>
</dbReference>
<reference evidence="3" key="1">
    <citation type="submission" date="2019-05" db="EMBL/GenBank/DDBJ databases">
        <title>Genome sequence and methylation pattern of the halophilic Archaeon Natrinema versiforme BOL5-4.</title>
        <authorList>
            <person name="DasSarma P."/>
            <person name="Anton B.P."/>
            <person name="DasSarma S.L."/>
            <person name="Martinez F.L."/>
            <person name="Guzman D."/>
            <person name="Roberts R.J."/>
            <person name="DasSarma S."/>
        </authorList>
    </citation>
    <scope>NUCLEOTIDE SEQUENCE [LARGE SCALE GENOMIC DNA]</scope>
    <source>
        <strain evidence="3">BOL5-4</strain>
        <plasmid evidence="3">pnve500</plasmid>
    </source>
</reference>
<accession>A0A4P8WMQ2</accession>
<dbReference type="InterPro" id="IPR037401">
    <property type="entry name" value="SnoaL-like"/>
</dbReference>
<dbReference type="AlphaFoldDB" id="A0A4P8WMQ2"/>
<geneLocation type="plasmid" evidence="3">
    <name>pnve500</name>
</geneLocation>
<name>A0A4P8WMQ2_9EURY</name>
<dbReference type="SUPFAM" id="SSF54427">
    <property type="entry name" value="NTF2-like"/>
    <property type="match status" value="1"/>
</dbReference>
<dbReference type="Proteomes" id="UP000302218">
    <property type="component" value="Plasmid pNVE500"/>
</dbReference>
<keyword evidence="2" id="KW-0614">Plasmid</keyword>
<sequence length="121" mass="13534">MYYTMSKVDRNTLIDAYFDAMDSDDLEIVRPVVTDEFIYESLSGDLSGFSGLQTYMTELRGLSNTNHEMTTVIHGETASVVEGTVTGDNGETRVELDFCNVFEFDADNEGITRISVYLNDS</sequence>